<feature type="transmembrane region" description="Helical" evidence="8">
    <location>
        <begin position="62"/>
        <end position="81"/>
    </location>
</feature>
<evidence type="ECO:0000256" key="1">
    <source>
        <dbReference type="ARBA" id="ARBA00004141"/>
    </source>
</evidence>
<protein>
    <recommendedName>
        <fullName evidence="9">Major facilitator superfamily (MFS) profile domain-containing protein</fullName>
    </recommendedName>
</protein>
<dbReference type="InterPro" id="IPR003663">
    <property type="entry name" value="Sugar/inositol_transpt"/>
</dbReference>
<evidence type="ECO:0000313" key="10">
    <source>
        <dbReference type="EMBL" id="RHZ55829.1"/>
    </source>
</evidence>
<evidence type="ECO:0000256" key="2">
    <source>
        <dbReference type="ARBA" id="ARBA00010992"/>
    </source>
</evidence>
<keyword evidence="3 7" id="KW-0813">Transport</keyword>
<feature type="transmembrane region" description="Helical" evidence="8">
    <location>
        <begin position="90"/>
        <end position="108"/>
    </location>
</feature>
<dbReference type="GeneID" id="38129842"/>
<keyword evidence="6 8" id="KW-0472">Membrane</keyword>
<dbReference type="PANTHER" id="PTHR48022:SF28">
    <property type="entry name" value="MAJOR FACILITATOR SUPERFAMILY (MFS) PROFILE DOMAIN-CONTAINING PROTEIN-RELATED"/>
    <property type="match status" value="1"/>
</dbReference>
<feature type="transmembrane region" description="Helical" evidence="8">
    <location>
        <begin position="363"/>
        <end position="388"/>
    </location>
</feature>
<dbReference type="InterPro" id="IPR020846">
    <property type="entry name" value="MFS_dom"/>
</dbReference>
<evidence type="ECO:0000256" key="6">
    <source>
        <dbReference type="ARBA" id="ARBA00023136"/>
    </source>
</evidence>
<comment type="subcellular location">
    <subcellularLocation>
        <location evidence="1">Membrane</location>
        <topology evidence="1">Multi-pass membrane protein</topology>
    </subcellularLocation>
</comment>
<feature type="domain" description="Major facilitator superfamily (MFS) profile" evidence="9">
    <location>
        <begin position="20"/>
        <end position="454"/>
    </location>
</feature>
<dbReference type="OrthoDB" id="6133115at2759"/>
<comment type="similarity">
    <text evidence="2 7">Belongs to the major facilitator superfamily. Sugar transporter (TC 2.A.1.1) family.</text>
</comment>
<feature type="transmembrane region" description="Helical" evidence="8">
    <location>
        <begin position="114"/>
        <end position="134"/>
    </location>
</feature>
<dbReference type="GO" id="GO:0016020">
    <property type="term" value="C:membrane"/>
    <property type="evidence" value="ECO:0007669"/>
    <property type="project" value="UniProtKB-SubCell"/>
</dbReference>
<dbReference type="GO" id="GO:0005351">
    <property type="term" value="F:carbohydrate:proton symporter activity"/>
    <property type="evidence" value="ECO:0007669"/>
    <property type="project" value="TreeGrafter"/>
</dbReference>
<evidence type="ECO:0000313" key="11">
    <source>
        <dbReference type="Proteomes" id="UP000215305"/>
    </source>
</evidence>
<dbReference type="InterPro" id="IPR036259">
    <property type="entry name" value="MFS_trans_sf"/>
</dbReference>
<dbReference type="PRINTS" id="PR00171">
    <property type="entry name" value="SUGRTRNSPORT"/>
</dbReference>
<feature type="transmembrane region" description="Helical" evidence="8">
    <location>
        <begin position="277"/>
        <end position="295"/>
    </location>
</feature>
<keyword evidence="5 8" id="KW-1133">Transmembrane helix</keyword>
<gene>
    <name evidence="10" type="ORF">CDV56_107868</name>
</gene>
<feature type="transmembrane region" description="Helical" evidence="8">
    <location>
        <begin position="146"/>
        <end position="165"/>
    </location>
</feature>
<evidence type="ECO:0000256" key="3">
    <source>
        <dbReference type="ARBA" id="ARBA00022448"/>
    </source>
</evidence>
<evidence type="ECO:0000259" key="9">
    <source>
        <dbReference type="PROSITE" id="PS50850"/>
    </source>
</evidence>
<dbReference type="Pfam" id="PF00083">
    <property type="entry name" value="Sugar_tr"/>
    <property type="match status" value="1"/>
</dbReference>
<dbReference type="NCBIfam" id="TIGR00879">
    <property type="entry name" value="SP"/>
    <property type="match status" value="1"/>
</dbReference>
<evidence type="ECO:0000256" key="8">
    <source>
        <dbReference type="SAM" id="Phobius"/>
    </source>
</evidence>
<keyword evidence="11" id="KW-1185">Reference proteome</keyword>
<reference evidence="10" key="1">
    <citation type="submission" date="2018-08" db="EMBL/GenBank/DDBJ databases">
        <title>Draft genome sequence of azole-resistant Aspergillus thermomutatus (Neosartorya pseudofischeri) strain HMR AF 39, isolated from a human nasal aspirate.</title>
        <authorList>
            <person name="Parent-Michaud M."/>
            <person name="Dufresne P.J."/>
            <person name="Fournier E."/>
            <person name="Martineau C."/>
            <person name="Moreira S."/>
            <person name="Perkins V."/>
            <person name="De Repentigny L."/>
            <person name="Dufresne S.F."/>
        </authorList>
    </citation>
    <scope>NUCLEOTIDE SEQUENCE [LARGE SCALE GENOMIC DNA]</scope>
    <source>
        <strain evidence="10">HMR AF 39</strain>
    </source>
</reference>
<feature type="transmembrane region" description="Helical" evidence="8">
    <location>
        <begin position="177"/>
        <end position="201"/>
    </location>
</feature>
<dbReference type="RefSeq" id="XP_026614502.1">
    <property type="nucleotide sequence ID" value="XM_026761487.1"/>
</dbReference>
<sequence length="507" mass="56214">MTFSVLPGLRLQGRILSIGITVACGLAFMLFGYDQGVFGGILSNPSFQEQFDHPDATVEGQIVSSYVLGCVIGAFMSMFLGDRLGRRKSIGLACALLTVGGVLQATAFTLPHMIVGRIVSGIGIGMNTTTVPIWQSETCDPKHRGILMSIQLTLLVFGFVVANWVNFAFTYIPDQPVAWRFPLAFQSVLSVLTLAIVPFMVESPRWLCLRGRDDEARDVLARLAVKPSMDDVLQELRTIQEIISHENESQISGWRHIFTNGPQQNFRRIALGAGANFMQQFGGINVVAYYLPVVLKRSFGFSDRMSLILSAVDSMQWMFWAGMASFVIDKVGRRRLLIFGSAGQSLCFAMAALGLGIDTKALNGVAVAFIFLYYFFFGLSFLVIPFMYPSEINSHHTRNLGSAIAMVTNWLGVYVIVSVTPTAIENIGWKYYLVFAITNFAFCPICWLFYVETSGLSLEEVDRLFEIKYHGGRNMTYRDAARKAKEVIHVENVDSVYGAKKVDAGEI</sequence>
<organism evidence="10 11">
    <name type="scientific">Aspergillus thermomutatus</name>
    <name type="common">Neosartorya pseudofischeri</name>
    <dbReference type="NCBI Taxonomy" id="41047"/>
    <lineage>
        <taxon>Eukaryota</taxon>
        <taxon>Fungi</taxon>
        <taxon>Dikarya</taxon>
        <taxon>Ascomycota</taxon>
        <taxon>Pezizomycotina</taxon>
        <taxon>Eurotiomycetes</taxon>
        <taxon>Eurotiomycetidae</taxon>
        <taxon>Eurotiales</taxon>
        <taxon>Aspergillaceae</taxon>
        <taxon>Aspergillus</taxon>
        <taxon>Aspergillus subgen. Fumigati</taxon>
    </lineage>
</organism>
<feature type="transmembrane region" description="Helical" evidence="8">
    <location>
        <begin position="15"/>
        <end position="33"/>
    </location>
</feature>
<feature type="transmembrane region" description="Helical" evidence="8">
    <location>
        <begin position="307"/>
        <end position="329"/>
    </location>
</feature>
<dbReference type="VEuPathDB" id="FungiDB:CDV56_107868"/>
<dbReference type="PROSITE" id="PS50850">
    <property type="entry name" value="MFS"/>
    <property type="match status" value="1"/>
</dbReference>
<dbReference type="InterPro" id="IPR005829">
    <property type="entry name" value="Sugar_transporter_CS"/>
</dbReference>
<dbReference type="Gene3D" id="1.20.1250.20">
    <property type="entry name" value="MFS general substrate transporter like domains"/>
    <property type="match status" value="1"/>
</dbReference>
<dbReference type="InterPro" id="IPR050360">
    <property type="entry name" value="MFS_Sugar_Transporters"/>
</dbReference>
<feature type="transmembrane region" description="Helical" evidence="8">
    <location>
        <begin position="336"/>
        <end position="357"/>
    </location>
</feature>
<evidence type="ECO:0000256" key="5">
    <source>
        <dbReference type="ARBA" id="ARBA00022989"/>
    </source>
</evidence>
<dbReference type="PROSITE" id="PS00216">
    <property type="entry name" value="SUGAR_TRANSPORT_1"/>
    <property type="match status" value="1"/>
</dbReference>
<dbReference type="EMBL" id="NKHU02000095">
    <property type="protein sequence ID" value="RHZ55829.1"/>
    <property type="molecule type" value="Genomic_DNA"/>
</dbReference>
<dbReference type="PANTHER" id="PTHR48022">
    <property type="entry name" value="PLASTIDIC GLUCOSE TRANSPORTER 4"/>
    <property type="match status" value="1"/>
</dbReference>
<feature type="transmembrane region" description="Helical" evidence="8">
    <location>
        <begin position="431"/>
        <end position="450"/>
    </location>
</feature>
<dbReference type="SUPFAM" id="SSF103473">
    <property type="entry name" value="MFS general substrate transporter"/>
    <property type="match status" value="1"/>
</dbReference>
<keyword evidence="4 8" id="KW-0812">Transmembrane</keyword>
<dbReference type="InterPro" id="IPR005828">
    <property type="entry name" value="MFS_sugar_transport-like"/>
</dbReference>
<name>A0A397GZK0_ASPTH</name>
<dbReference type="Proteomes" id="UP000215305">
    <property type="component" value="Unassembled WGS sequence"/>
</dbReference>
<comment type="caution">
    <text evidence="10">The sequence shown here is derived from an EMBL/GenBank/DDBJ whole genome shotgun (WGS) entry which is preliminary data.</text>
</comment>
<evidence type="ECO:0000256" key="4">
    <source>
        <dbReference type="ARBA" id="ARBA00022692"/>
    </source>
</evidence>
<dbReference type="FunFam" id="1.20.1250.20:FF:000090">
    <property type="entry name" value="MFS sugar transporter, putative"/>
    <property type="match status" value="1"/>
</dbReference>
<feature type="transmembrane region" description="Helical" evidence="8">
    <location>
        <begin position="400"/>
        <end position="419"/>
    </location>
</feature>
<evidence type="ECO:0000256" key="7">
    <source>
        <dbReference type="RuleBase" id="RU003346"/>
    </source>
</evidence>
<proteinExistence type="inferred from homology"/>
<accession>A0A397GZK0</accession>
<dbReference type="AlphaFoldDB" id="A0A397GZK0"/>